<proteinExistence type="inferred from homology"/>
<keyword evidence="3 6" id="KW-0694">RNA-binding</keyword>
<evidence type="ECO:0000256" key="3">
    <source>
        <dbReference type="ARBA" id="ARBA00022884"/>
    </source>
</evidence>
<evidence type="ECO:0000256" key="1">
    <source>
        <dbReference type="ARBA" id="ARBA00005952"/>
    </source>
</evidence>
<keyword evidence="2 6" id="KW-0889">Transcription antitermination</keyword>
<dbReference type="OrthoDB" id="3528057at2"/>
<comment type="function">
    <text evidence="6">Involved in transcription antitermination. Required for transcription of ribosomal RNA (rRNA) genes. Binds specifically to the boxA antiterminator sequence of the ribosomal RNA (rrn) operons.</text>
</comment>
<dbReference type="RefSeq" id="WP_052592333.1">
    <property type="nucleotide sequence ID" value="NZ_CP011112.1"/>
</dbReference>
<dbReference type="STRING" id="571913.VV02_13965"/>
<dbReference type="Gene3D" id="1.10.940.10">
    <property type="entry name" value="NusB-like"/>
    <property type="match status" value="1"/>
</dbReference>
<reference evidence="8 9" key="1">
    <citation type="submission" date="2015-03" db="EMBL/GenBank/DDBJ databases">
        <title>Luteipulveratus halotolerans sp. nov., a novel actinobacterium (Dermacoccaceae) from Sarawak, Malaysia.</title>
        <authorList>
            <person name="Juboi H."/>
            <person name="Basik A."/>
            <person name="Shamsul S.S."/>
            <person name="Arnold P."/>
            <person name="Schmitt E.K."/>
            <person name="Sanglier J.-J."/>
            <person name="Yeo T."/>
        </authorList>
    </citation>
    <scope>NUCLEOTIDE SEQUENCE [LARGE SCALE GENOMIC DNA]</scope>
    <source>
        <strain evidence="8 9">MN07-A0370</strain>
    </source>
</reference>
<dbReference type="PATRIC" id="fig|571913.6.peg.2838"/>
<keyword evidence="5 6" id="KW-0804">Transcription</keyword>
<comment type="similarity">
    <text evidence="1 6">Belongs to the NusB family.</text>
</comment>
<accession>A0A0K1JJ29</accession>
<keyword evidence="4 6" id="KW-0805">Transcription regulation</keyword>
<dbReference type="SUPFAM" id="SSF48013">
    <property type="entry name" value="NusB-like"/>
    <property type="match status" value="1"/>
</dbReference>
<evidence type="ECO:0000313" key="9">
    <source>
        <dbReference type="Proteomes" id="UP000066480"/>
    </source>
</evidence>
<evidence type="ECO:0000313" key="8">
    <source>
        <dbReference type="EMBL" id="AKU16712.1"/>
    </source>
</evidence>
<feature type="domain" description="NusB/RsmB/TIM44" evidence="7">
    <location>
        <begin position="7"/>
        <end position="131"/>
    </location>
</feature>
<dbReference type="GO" id="GO:0005829">
    <property type="term" value="C:cytosol"/>
    <property type="evidence" value="ECO:0007669"/>
    <property type="project" value="TreeGrafter"/>
</dbReference>
<dbReference type="PANTHER" id="PTHR11078">
    <property type="entry name" value="N UTILIZATION SUBSTANCE PROTEIN B-RELATED"/>
    <property type="match status" value="1"/>
</dbReference>
<dbReference type="InterPro" id="IPR011605">
    <property type="entry name" value="NusB_fam"/>
</dbReference>
<evidence type="ECO:0000259" key="7">
    <source>
        <dbReference type="Pfam" id="PF01029"/>
    </source>
</evidence>
<dbReference type="GO" id="GO:0006353">
    <property type="term" value="P:DNA-templated transcription termination"/>
    <property type="evidence" value="ECO:0007669"/>
    <property type="project" value="UniProtKB-UniRule"/>
</dbReference>
<dbReference type="PANTHER" id="PTHR11078:SF3">
    <property type="entry name" value="ANTITERMINATION NUSB DOMAIN-CONTAINING PROTEIN"/>
    <property type="match status" value="1"/>
</dbReference>
<dbReference type="GO" id="GO:0003723">
    <property type="term" value="F:RNA binding"/>
    <property type="evidence" value="ECO:0007669"/>
    <property type="project" value="UniProtKB-UniRule"/>
</dbReference>
<gene>
    <name evidence="6" type="primary">nusB</name>
    <name evidence="8" type="ORF">VV02_13965</name>
</gene>
<evidence type="ECO:0000256" key="2">
    <source>
        <dbReference type="ARBA" id="ARBA00022814"/>
    </source>
</evidence>
<evidence type="ECO:0000256" key="5">
    <source>
        <dbReference type="ARBA" id="ARBA00023163"/>
    </source>
</evidence>
<name>A0A0K1JJ29_9MICO</name>
<evidence type="ECO:0000256" key="6">
    <source>
        <dbReference type="HAMAP-Rule" id="MF_00073"/>
    </source>
</evidence>
<dbReference type="NCBIfam" id="TIGR01951">
    <property type="entry name" value="nusB"/>
    <property type="match status" value="1"/>
</dbReference>
<dbReference type="HAMAP" id="MF_00073">
    <property type="entry name" value="NusB"/>
    <property type="match status" value="1"/>
</dbReference>
<keyword evidence="9" id="KW-1185">Reference proteome</keyword>
<sequence length="138" mass="14990">MSSARTKARKRALDLLFEAEQRGVNAVTLLDDREVTPVTPAPLPAYTGILVRGVVGKWHAINEALSTYSQGWPLDRMPAVDRALLRVAAYELLYEDDVPDAVVISEAVGLATELSTDESPSFINGLLARLAEVKTTLV</sequence>
<dbReference type="AlphaFoldDB" id="A0A0K1JJ29"/>
<dbReference type="EMBL" id="CP011112">
    <property type="protein sequence ID" value="AKU16712.1"/>
    <property type="molecule type" value="Genomic_DNA"/>
</dbReference>
<dbReference type="KEGG" id="lmoi:VV02_13965"/>
<dbReference type="GO" id="GO:0031564">
    <property type="term" value="P:transcription antitermination"/>
    <property type="evidence" value="ECO:0007669"/>
    <property type="project" value="UniProtKB-KW"/>
</dbReference>
<dbReference type="Pfam" id="PF01029">
    <property type="entry name" value="NusB"/>
    <property type="match status" value="1"/>
</dbReference>
<dbReference type="InterPro" id="IPR006027">
    <property type="entry name" value="NusB_RsmB_TIM44"/>
</dbReference>
<protein>
    <recommendedName>
        <fullName evidence="6">Transcription antitermination protein NusB</fullName>
    </recommendedName>
    <alternativeName>
        <fullName evidence="6">Antitermination factor NusB</fullName>
    </alternativeName>
</protein>
<evidence type="ECO:0000256" key="4">
    <source>
        <dbReference type="ARBA" id="ARBA00023015"/>
    </source>
</evidence>
<dbReference type="InterPro" id="IPR035926">
    <property type="entry name" value="NusB-like_sf"/>
</dbReference>
<dbReference type="Proteomes" id="UP000066480">
    <property type="component" value="Chromosome"/>
</dbReference>
<organism evidence="8 9">
    <name type="scientific">Luteipulveratus mongoliensis</name>
    <dbReference type="NCBI Taxonomy" id="571913"/>
    <lineage>
        <taxon>Bacteria</taxon>
        <taxon>Bacillati</taxon>
        <taxon>Actinomycetota</taxon>
        <taxon>Actinomycetes</taxon>
        <taxon>Micrococcales</taxon>
        <taxon>Dermacoccaceae</taxon>
        <taxon>Luteipulveratus</taxon>
    </lineage>
</organism>